<protein>
    <recommendedName>
        <fullName evidence="5">Peptidyl-prolyl cis-trans isomerase</fullName>
        <shortName evidence="5">PPIase</shortName>
        <ecNumber evidence="5">5.2.1.8</ecNumber>
    </recommendedName>
</protein>
<comment type="catalytic activity">
    <reaction evidence="1 5">
        <text>[protein]-peptidylproline (omega=180) = [protein]-peptidylproline (omega=0)</text>
        <dbReference type="Rhea" id="RHEA:16237"/>
        <dbReference type="Rhea" id="RHEA-COMP:10747"/>
        <dbReference type="Rhea" id="RHEA-COMP:10748"/>
        <dbReference type="ChEBI" id="CHEBI:83833"/>
        <dbReference type="ChEBI" id="CHEBI:83834"/>
        <dbReference type="EC" id="5.2.1.8"/>
    </reaction>
</comment>
<dbReference type="Gene3D" id="2.40.100.10">
    <property type="entry name" value="Cyclophilin-like"/>
    <property type="match status" value="1"/>
</dbReference>
<evidence type="ECO:0000256" key="6">
    <source>
        <dbReference type="SAM" id="MobiDB-lite"/>
    </source>
</evidence>
<name>A0A800MXE2_CYTFI</name>
<dbReference type="PROSITE" id="PS00170">
    <property type="entry name" value="CSA_PPIASE_1"/>
    <property type="match status" value="1"/>
</dbReference>
<dbReference type="GO" id="GO:0006457">
    <property type="term" value="P:protein folding"/>
    <property type="evidence" value="ECO:0007669"/>
    <property type="project" value="InterPro"/>
</dbReference>
<feature type="compositionally biased region" description="Polar residues" evidence="6">
    <location>
        <begin position="40"/>
        <end position="52"/>
    </location>
</feature>
<reference evidence="8 9" key="1">
    <citation type="journal article" date="2020" name="G3 (Bethesda)">
        <title>Whole Genome Sequencing and Comparative Genomics of Two Nematicidal Bacillus Strains Reveals a Wide Range of Possible Virulence Factors.</title>
        <authorList>
            <person name="Susic N."/>
            <person name="Janezic S."/>
            <person name="Rupnik M."/>
            <person name="Geric Stare B."/>
        </authorList>
    </citation>
    <scope>NUCLEOTIDE SEQUENCE [LARGE SCALE GENOMIC DNA]</scope>
    <source>
        <strain evidence="8 9">I-1582</strain>
    </source>
</reference>
<dbReference type="PANTHER" id="PTHR45625:SF4">
    <property type="entry name" value="PEPTIDYLPROLYL ISOMERASE DOMAIN AND WD REPEAT-CONTAINING PROTEIN 1"/>
    <property type="match status" value="1"/>
</dbReference>
<keyword evidence="5" id="KW-0732">Signal</keyword>
<comment type="caution">
    <text evidence="8">The sequence shown here is derived from an EMBL/GenBank/DDBJ whole genome shotgun (WGS) entry which is preliminary data.</text>
</comment>
<evidence type="ECO:0000256" key="5">
    <source>
        <dbReference type="RuleBase" id="RU363019"/>
    </source>
</evidence>
<feature type="signal peptide" evidence="5">
    <location>
        <begin position="1"/>
        <end position="20"/>
    </location>
</feature>
<dbReference type="InterPro" id="IPR020892">
    <property type="entry name" value="Cyclophilin-type_PPIase_CS"/>
</dbReference>
<evidence type="ECO:0000256" key="2">
    <source>
        <dbReference type="ARBA" id="ARBA00002388"/>
    </source>
</evidence>
<comment type="function">
    <text evidence="2 5">PPIases accelerate the folding of proteins. It catalyzes the cis-trans isomerization of proline imidic peptide bonds in oligopeptides.</text>
</comment>
<keyword evidence="3 5" id="KW-0697">Rotamase</keyword>
<evidence type="ECO:0000256" key="4">
    <source>
        <dbReference type="ARBA" id="ARBA00023235"/>
    </source>
</evidence>
<evidence type="ECO:0000256" key="1">
    <source>
        <dbReference type="ARBA" id="ARBA00000971"/>
    </source>
</evidence>
<accession>A0A800MXE2</accession>
<dbReference type="OrthoDB" id="9807797at2"/>
<dbReference type="AlphaFoldDB" id="A0A800MXE2"/>
<dbReference type="PROSITE" id="PS50072">
    <property type="entry name" value="CSA_PPIASE_2"/>
    <property type="match status" value="1"/>
</dbReference>
<dbReference type="Pfam" id="PF00160">
    <property type="entry name" value="Pro_isomerase"/>
    <property type="match status" value="1"/>
</dbReference>
<organism evidence="8 9">
    <name type="scientific">Cytobacillus firmus</name>
    <name type="common">Bacillus firmus</name>
    <dbReference type="NCBI Taxonomy" id="1399"/>
    <lineage>
        <taxon>Bacteria</taxon>
        <taxon>Bacillati</taxon>
        <taxon>Bacillota</taxon>
        <taxon>Bacilli</taxon>
        <taxon>Bacillales</taxon>
        <taxon>Bacillaceae</taxon>
        <taxon>Cytobacillus</taxon>
    </lineage>
</organism>
<dbReference type="PRINTS" id="PR00153">
    <property type="entry name" value="CSAPPISMRASE"/>
</dbReference>
<proteinExistence type="inferred from homology"/>
<sequence length="243" mass="26884">MKWRMLTPILILMFILSACGTSTEKEADNANGSETEEKQTNNQASETPDNFPQLTEEVQGNERLVEMQTSKGNIKIKLFPDQAPKAVENFIKHSEDGYYDGLIFHRVIQDFMIQGGDPEGTGMGGESIYGEAFEDEFSNELFHIRGALSMANAGPNTNGSQFFIVQNTTLDPSLKEQMEKAGYPEEIIKAYENGGTPTLDHKHTVFGQVVEGMDVVDSIAAVETAEQDKPAEDVVIEKIEVLK</sequence>
<gene>
    <name evidence="8" type="ORF">KIS1582_1926</name>
</gene>
<dbReference type="RefSeq" id="WP_159344928.1">
    <property type="nucleotide sequence ID" value="NZ_JABVDD010000011.1"/>
</dbReference>
<dbReference type="EMBL" id="VDEM01000017">
    <property type="protein sequence ID" value="KAF0824247.1"/>
    <property type="molecule type" value="Genomic_DNA"/>
</dbReference>
<evidence type="ECO:0000256" key="3">
    <source>
        <dbReference type="ARBA" id="ARBA00023110"/>
    </source>
</evidence>
<feature type="chain" id="PRO_5039755683" description="Peptidyl-prolyl cis-trans isomerase" evidence="5">
    <location>
        <begin position="21"/>
        <end position="243"/>
    </location>
</feature>
<dbReference type="EC" id="5.2.1.8" evidence="5"/>
<dbReference type="Proteomes" id="UP000465778">
    <property type="component" value="Unassembled WGS sequence"/>
</dbReference>
<keyword evidence="4 5" id="KW-0413">Isomerase</keyword>
<evidence type="ECO:0000259" key="7">
    <source>
        <dbReference type="PROSITE" id="PS50072"/>
    </source>
</evidence>
<dbReference type="GO" id="GO:0003755">
    <property type="term" value="F:peptidyl-prolyl cis-trans isomerase activity"/>
    <property type="evidence" value="ECO:0007669"/>
    <property type="project" value="UniProtKB-UniRule"/>
</dbReference>
<dbReference type="InterPro" id="IPR002130">
    <property type="entry name" value="Cyclophilin-type_PPIase_dom"/>
</dbReference>
<dbReference type="PROSITE" id="PS51257">
    <property type="entry name" value="PROKAR_LIPOPROTEIN"/>
    <property type="match status" value="1"/>
</dbReference>
<feature type="domain" description="PPIase cyclophilin-type" evidence="7">
    <location>
        <begin position="72"/>
        <end position="241"/>
    </location>
</feature>
<evidence type="ECO:0000313" key="8">
    <source>
        <dbReference type="EMBL" id="KAF0824247.1"/>
    </source>
</evidence>
<dbReference type="PANTHER" id="PTHR45625">
    <property type="entry name" value="PEPTIDYL-PROLYL CIS-TRANS ISOMERASE-RELATED"/>
    <property type="match status" value="1"/>
</dbReference>
<dbReference type="InterPro" id="IPR044666">
    <property type="entry name" value="Cyclophilin_A-like"/>
</dbReference>
<feature type="region of interest" description="Disordered" evidence="6">
    <location>
        <begin position="24"/>
        <end position="52"/>
    </location>
</feature>
<dbReference type="InterPro" id="IPR029000">
    <property type="entry name" value="Cyclophilin-like_dom_sf"/>
</dbReference>
<evidence type="ECO:0000313" key="9">
    <source>
        <dbReference type="Proteomes" id="UP000465778"/>
    </source>
</evidence>
<dbReference type="SUPFAM" id="SSF50891">
    <property type="entry name" value="Cyclophilin-like"/>
    <property type="match status" value="1"/>
</dbReference>
<comment type="similarity">
    <text evidence="5">Belongs to the cyclophilin-type PPIase family.</text>
</comment>